<comment type="caution">
    <text evidence="7">Lacks conserved residue(s) required for the propagation of feature annotation.</text>
</comment>
<evidence type="ECO:0000256" key="1">
    <source>
        <dbReference type="ARBA" id="ARBA00010333"/>
    </source>
</evidence>
<feature type="domain" description="Solute-binding protein family 3/N-terminal" evidence="8">
    <location>
        <begin position="62"/>
        <end position="288"/>
    </location>
</feature>
<dbReference type="NCBIfam" id="NF008112">
    <property type="entry name" value="PRK10859.1"/>
    <property type="match status" value="1"/>
</dbReference>
<feature type="active site" evidence="7">
    <location>
        <position position="335"/>
    </location>
</feature>
<dbReference type="GO" id="GO:0071555">
    <property type="term" value="P:cell wall organization"/>
    <property type="evidence" value="ECO:0007669"/>
    <property type="project" value="UniProtKB-KW"/>
</dbReference>
<dbReference type="PROSITE" id="PS51257">
    <property type="entry name" value="PROKAR_LIPOPROTEIN"/>
    <property type="match status" value="1"/>
</dbReference>
<dbReference type="RefSeq" id="WP_259053883.1">
    <property type="nucleotide sequence ID" value="NZ_JANUCT010000002.1"/>
</dbReference>
<sequence precursor="true">MRIFRSKRQACRNWLLLLIVTTIMATACSDAGDAGNRHQNGESDDGPETMVRDLDEIRDSGTLKVLTRNAPTTWYIDQDGMPAGPEHDLVQAFADELGVEIDYQLVDSVSEILDALARGEADLAAAGLTVTPERQQRFRFGPSYQDVTQQVVCRRDRVQPEELGDLVGLDIRVIADSSYSETLQQLKAKRFPELAWSESDDTTNTEQLMHQVWQGEFDCTVADSNIVDINRRYYPELIAPLNLRREESLAWLMPQAAGDLEAAIGDWLQTYKDAGRLDAWQERHYGFFEVFDYVDIRAYIRRIDKRFPKYRGYFRKAAQEHDLPFTLLAAQGYQESHWNALARSPTGVRGIMMLTQNTAKAMGVDNRLDPRQSIFGGAKYLARMKQRFVDEVSEPDRTWLALAAYNVGRAHLHDAQTLARRQGLSPHTWRDIKQVLPLLADKRYYADLKYGYARGTEPVRYVQRIREYRHVLEEEHSD</sequence>
<dbReference type="CDD" id="cd13403">
    <property type="entry name" value="MLTF-like"/>
    <property type="match status" value="1"/>
</dbReference>
<gene>
    <name evidence="7" type="primary">mltF</name>
    <name evidence="9" type="ORF">J2T55_000369</name>
</gene>
<dbReference type="InterPro" id="IPR008258">
    <property type="entry name" value="Transglycosylase_SLT_dom_1"/>
</dbReference>
<dbReference type="EMBL" id="JANUCT010000002">
    <property type="protein sequence ID" value="MCS3902373.1"/>
    <property type="molecule type" value="Genomic_DNA"/>
</dbReference>
<evidence type="ECO:0000256" key="7">
    <source>
        <dbReference type="HAMAP-Rule" id="MF_02016"/>
    </source>
</evidence>
<dbReference type="GO" id="GO:0008933">
    <property type="term" value="F:peptidoglycan lytic transglycosylase activity"/>
    <property type="evidence" value="ECO:0007669"/>
    <property type="project" value="UniProtKB-UniRule"/>
</dbReference>
<keyword evidence="2 7" id="KW-0732">Signal</keyword>
<evidence type="ECO:0000256" key="5">
    <source>
        <dbReference type="ARBA" id="ARBA00023239"/>
    </source>
</evidence>
<keyword evidence="5 7" id="KW-0456">Lyase</keyword>
<comment type="catalytic activity">
    <reaction evidence="7">
        <text>Exolytic cleavage of the (1-&gt;4)-beta-glycosidic linkage between N-acetylmuramic acid (MurNAc) and N-acetylglucosamine (GlcNAc) residues in peptidoglycan, from either the reducing or the non-reducing ends of the peptidoglycan chains, with concomitant formation of a 1,6-anhydrobond in the MurNAc residue.</text>
        <dbReference type="EC" id="4.2.2.n1"/>
    </reaction>
</comment>
<comment type="domain">
    <text evidence="7">The N-terminal domain does not have lytic activity and probably modulates enzymatic activity. The C-terminal domain is the catalytic active domain.</text>
</comment>
<dbReference type="CDD" id="cd01009">
    <property type="entry name" value="PBP2_YfhD_N"/>
    <property type="match status" value="1"/>
</dbReference>
<keyword evidence="6 7" id="KW-0961">Cell wall biogenesis/degradation</keyword>
<dbReference type="GO" id="GO:0009253">
    <property type="term" value="P:peptidoglycan catabolic process"/>
    <property type="evidence" value="ECO:0007669"/>
    <property type="project" value="TreeGrafter"/>
</dbReference>
<dbReference type="GO" id="GO:0009279">
    <property type="term" value="C:cell outer membrane"/>
    <property type="evidence" value="ECO:0007669"/>
    <property type="project" value="UniProtKB-SubCell"/>
</dbReference>
<comment type="similarity">
    <text evidence="1">Belongs to the bacterial solute-binding protein 3 family.</text>
</comment>
<dbReference type="Gene3D" id="3.40.190.10">
    <property type="entry name" value="Periplasmic binding protein-like II"/>
    <property type="match status" value="2"/>
</dbReference>
<evidence type="ECO:0000313" key="10">
    <source>
        <dbReference type="Proteomes" id="UP001204445"/>
    </source>
</evidence>
<dbReference type="AlphaFoldDB" id="A0AAE3HJI3"/>
<feature type="region of interest" description="LT domain" evidence="7">
    <location>
        <begin position="289"/>
        <end position="478"/>
    </location>
</feature>
<dbReference type="PANTHER" id="PTHR35936">
    <property type="entry name" value="MEMBRANE-BOUND LYTIC MUREIN TRANSGLYCOSYLASE F"/>
    <property type="match status" value="1"/>
</dbReference>
<name>A0AAE3HJI3_9GAMM</name>
<comment type="caution">
    <text evidence="9">The sequence shown here is derived from an EMBL/GenBank/DDBJ whole genome shotgun (WGS) entry which is preliminary data.</text>
</comment>
<evidence type="ECO:0000256" key="6">
    <source>
        <dbReference type="ARBA" id="ARBA00023316"/>
    </source>
</evidence>
<dbReference type="Pfam" id="PF01464">
    <property type="entry name" value="SLT"/>
    <property type="match status" value="1"/>
</dbReference>
<feature type="chain" id="PRO_5041755378" description="Membrane-bound lytic murein transglycosylase F" evidence="7">
    <location>
        <begin position="28"/>
        <end position="478"/>
    </location>
</feature>
<dbReference type="GO" id="GO:0016998">
    <property type="term" value="P:cell wall macromolecule catabolic process"/>
    <property type="evidence" value="ECO:0007669"/>
    <property type="project" value="UniProtKB-UniRule"/>
</dbReference>
<keyword evidence="3 7" id="KW-0472">Membrane</keyword>
<organism evidence="9 10">
    <name type="scientific">Methylohalomonas lacus</name>
    <dbReference type="NCBI Taxonomy" id="398773"/>
    <lineage>
        <taxon>Bacteria</taxon>
        <taxon>Pseudomonadati</taxon>
        <taxon>Pseudomonadota</taxon>
        <taxon>Gammaproteobacteria</taxon>
        <taxon>Methylohalomonadales</taxon>
        <taxon>Methylohalomonadaceae</taxon>
        <taxon>Methylohalomonas</taxon>
    </lineage>
</organism>
<dbReference type="HAMAP" id="MF_02016">
    <property type="entry name" value="MltF"/>
    <property type="match status" value="1"/>
</dbReference>
<dbReference type="SMART" id="SM00062">
    <property type="entry name" value="PBPb"/>
    <property type="match status" value="1"/>
</dbReference>
<comment type="similarity">
    <text evidence="7">In the N-terminal section; belongs to the bacterial solute-binding protein 3 family.</text>
</comment>
<feature type="signal peptide" evidence="7">
    <location>
        <begin position="1"/>
        <end position="27"/>
    </location>
</feature>
<dbReference type="InterPro" id="IPR023346">
    <property type="entry name" value="Lysozyme-like_dom_sf"/>
</dbReference>
<keyword evidence="10" id="KW-1185">Reference proteome</keyword>
<dbReference type="PANTHER" id="PTHR35936:SF32">
    <property type="entry name" value="MEMBRANE-BOUND LYTIC MUREIN TRANSGLYCOSYLASE F"/>
    <property type="match status" value="1"/>
</dbReference>
<dbReference type="InterPro" id="IPR023703">
    <property type="entry name" value="MltF"/>
</dbReference>
<evidence type="ECO:0000259" key="8">
    <source>
        <dbReference type="SMART" id="SM00062"/>
    </source>
</evidence>
<dbReference type="Proteomes" id="UP001204445">
    <property type="component" value="Unassembled WGS sequence"/>
</dbReference>
<evidence type="ECO:0000256" key="3">
    <source>
        <dbReference type="ARBA" id="ARBA00023136"/>
    </source>
</evidence>
<dbReference type="SUPFAM" id="SSF53955">
    <property type="entry name" value="Lysozyme-like"/>
    <property type="match status" value="1"/>
</dbReference>
<accession>A0AAE3HJI3</accession>
<keyword evidence="4 7" id="KW-0998">Cell outer membrane</keyword>
<comment type="function">
    <text evidence="7">Murein-degrading enzyme that degrades murein glycan strands and insoluble, high-molecular weight murein sacculi, with the concomitant formation of a 1,6-anhydromuramoyl product. Lytic transglycosylases (LTs) play an integral role in the metabolism of the peptidoglycan (PG) sacculus. Their lytic action creates space within the PG sacculus to allow for its expansion as well as for the insertion of various structures such as secretion systems and flagella.</text>
</comment>
<comment type="subcellular location">
    <subcellularLocation>
        <location evidence="7">Cell outer membrane</location>
        <topology evidence="7">Peripheral membrane protein</topology>
    </subcellularLocation>
    <text evidence="7">Attached to the inner leaflet of the outer membrane.</text>
</comment>
<dbReference type="Gene3D" id="1.10.530.10">
    <property type="match status" value="1"/>
</dbReference>
<dbReference type="SUPFAM" id="SSF53850">
    <property type="entry name" value="Periplasmic binding protein-like II"/>
    <property type="match status" value="1"/>
</dbReference>
<reference evidence="9" key="1">
    <citation type="submission" date="2022-08" db="EMBL/GenBank/DDBJ databases">
        <title>Genomic Encyclopedia of Type Strains, Phase III (KMG-III): the genomes of soil and plant-associated and newly described type strains.</title>
        <authorList>
            <person name="Whitman W."/>
        </authorList>
    </citation>
    <scope>NUCLEOTIDE SEQUENCE</scope>
    <source>
        <strain evidence="9">HMT 1</strain>
    </source>
</reference>
<evidence type="ECO:0000256" key="2">
    <source>
        <dbReference type="ARBA" id="ARBA00022729"/>
    </source>
</evidence>
<protein>
    <recommendedName>
        <fullName evidence="7">Membrane-bound lytic murein transglycosylase F</fullName>
        <ecNumber evidence="7">4.2.2.n1</ecNumber>
    </recommendedName>
    <alternativeName>
        <fullName evidence="7">Murein lyase F</fullName>
    </alternativeName>
</protein>
<comment type="similarity">
    <text evidence="7">In the C-terminal section; belongs to the transglycosylase Slt family.</text>
</comment>
<dbReference type="InterPro" id="IPR001638">
    <property type="entry name" value="Solute-binding_3/MltF_N"/>
</dbReference>
<evidence type="ECO:0000256" key="4">
    <source>
        <dbReference type="ARBA" id="ARBA00023237"/>
    </source>
</evidence>
<proteinExistence type="inferred from homology"/>
<dbReference type="EC" id="4.2.2.n1" evidence="7"/>
<dbReference type="Pfam" id="PF00497">
    <property type="entry name" value="SBP_bac_3"/>
    <property type="match status" value="1"/>
</dbReference>
<evidence type="ECO:0000313" key="9">
    <source>
        <dbReference type="EMBL" id="MCS3902373.1"/>
    </source>
</evidence>